<accession>A0AAX3ZE55</accession>
<reference evidence="1 4" key="2">
    <citation type="submission" date="2024-10" db="EMBL/GenBank/DDBJ databases">
        <title>Draft genome assembly of a novel steroid transforming actinomycete isolated from African clawed frog Xenopus laevis.</title>
        <authorList>
            <person name="Bragin E."/>
            <person name="Kollerov V."/>
            <person name="Donova M.V."/>
        </authorList>
    </citation>
    <scope>NUCLEOTIDE SEQUENCE [LARGE SCALE GENOMIC DNA]</scope>
    <source>
        <strain evidence="1 4">MTOC-St3</strain>
    </source>
</reference>
<reference evidence="2" key="1">
    <citation type="submission" date="2023-03" db="EMBL/GenBank/DDBJ databases">
        <title>Borrelidin-producing and root-colonizing Streptomyces rochei is a potent biopesticide for soil-borne oomycete-caused plant diseases.</title>
        <authorList>
            <person name="Zhou D."/>
            <person name="Wang X."/>
            <person name="Navarro-Munoz J.C."/>
            <person name="Li W."/>
            <person name="Li J."/>
            <person name="Jiu M."/>
            <person name="Deng S."/>
            <person name="Ye Y."/>
            <person name="Daly P."/>
            <person name="Wei L."/>
        </authorList>
    </citation>
    <scope>NUCLEOTIDE SEQUENCE</scope>
    <source>
        <strain evidence="2">JK1</strain>
    </source>
</reference>
<dbReference type="Proteomes" id="UP001605990">
    <property type="component" value="Unassembled WGS sequence"/>
</dbReference>
<dbReference type="Proteomes" id="UP001231701">
    <property type="component" value="Chromosome"/>
</dbReference>
<protein>
    <submittedName>
        <fullName evidence="2">DUF6463 family protein</fullName>
    </submittedName>
</protein>
<name>A0AAX3ZE55_STRRO</name>
<keyword evidence="4" id="KW-1185">Reference proteome</keyword>
<sequence length="119" mass="12268">MTRRSAGRQLQFVGLAHGAVGAVVYRDVLADLARGNPLGSVPDRGDRATAFWFLAAAPALWMGGRLLRSAEEHRDVPAQRAAGAVLAAVGVAGTAVMPKGGFPALAAIGGLVLRRTLRG</sequence>
<evidence type="ECO:0000313" key="2">
    <source>
        <dbReference type="EMBL" id="WMC84953.1"/>
    </source>
</evidence>
<dbReference type="EMBL" id="JBIENY010000483">
    <property type="protein sequence ID" value="MFG6300361.1"/>
    <property type="molecule type" value="Genomic_DNA"/>
</dbReference>
<gene>
    <name evidence="1" type="ORF">ACGU38_34025</name>
    <name evidence="2" type="ORF">P7W03_05000</name>
</gene>
<dbReference type="GeneID" id="90941358"/>
<proteinExistence type="predicted"/>
<organism evidence="2 3">
    <name type="scientific">Streptomyces rochei</name>
    <name type="common">Streptomyces parvullus</name>
    <dbReference type="NCBI Taxonomy" id="1928"/>
    <lineage>
        <taxon>Bacteria</taxon>
        <taxon>Bacillati</taxon>
        <taxon>Actinomycetota</taxon>
        <taxon>Actinomycetes</taxon>
        <taxon>Kitasatosporales</taxon>
        <taxon>Streptomycetaceae</taxon>
        <taxon>Streptomyces</taxon>
        <taxon>Streptomyces rochei group</taxon>
    </lineage>
</organism>
<evidence type="ECO:0000313" key="1">
    <source>
        <dbReference type="EMBL" id="MFG6300361.1"/>
    </source>
</evidence>
<dbReference type="EMBL" id="CP121271">
    <property type="protein sequence ID" value="WMC84953.1"/>
    <property type="molecule type" value="Genomic_DNA"/>
</dbReference>
<dbReference type="InterPro" id="IPR045590">
    <property type="entry name" value="DUF6463"/>
</dbReference>
<dbReference type="Pfam" id="PF20064">
    <property type="entry name" value="DUF6463"/>
    <property type="match status" value="1"/>
</dbReference>
<evidence type="ECO:0000313" key="3">
    <source>
        <dbReference type="Proteomes" id="UP001231701"/>
    </source>
</evidence>
<dbReference type="AlphaFoldDB" id="A0AAX3ZE55"/>
<dbReference type="RefSeq" id="WP_031020675.1">
    <property type="nucleotide sequence ID" value="NZ_CP121271.1"/>
</dbReference>
<evidence type="ECO:0000313" key="4">
    <source>
        <dbReference type="Proteomes" id="UP001605990"/>
    </source>
</evidence>